<reference evidence="3 4" key="1">
    <citation type="submission" date="2024-02" db="EMBL/GenBank/DDBJ databases">
        <authorList>
            <person name="Daric V."/>
            <person name="Darras S."/>
        </authorList>
    </citation>
    <scope>NUCLEOTIDE SEQUENCE [LARGE SCALE GENOMIC DNA]</scope>
</reference>
<feature type="compositionally biased region" description="Low complexity" evidence="1">
    <location>
        <begin position="181"/>
        <end position="193"/>
    </location>
</feature>
<keyword evidence="2" id="KW-1133">Transmembrane helix</keyword>
<sequence length="393" mass="43218">MKHKIDIDPTSPITSALKDEDDHSVLNAENHDVTDVMYHTRYMDDVYYDAVLTTGNDMRDSSAKSTEDYQTISLSCNTSITSDVTEQNRILDLSDNDVIMKKANMYKSYDDVMIDYPEDDPDESFVIVSDAIASSTPTTLRSSHPNSNVIIPLCSKAQESEISRPKVEIIALGDAPELSRRSSSFSSTSSAAAMTKPHPIHIKRCSISGSDDPRSPLSFANTEEDVKESVVSSRISLEPTDDVVRYMGESGDIYTSPTKFVRKPTTSPPNMDPTMNAPEVKSHQVDGRRSLRRSSSTEDEKSKGAGGAEVDVEKNVSFKDYTVLDPKTLEHTKGTYAEEGRNDETSSSKPKNNLQRVAEAADRNSFVILLTLCIFATLVIAGVVAMAVVFSRT</sequence>
<feature type="compositionally biased region" description="Basic and acidic residues" evidence="1">
    <location>
        <begin position="330"/>
        <end position="346"/>
    </location>
</feature>
<evidence type="ECO:0000256" key="2">
    <source>
        <dbReference type="SAM" id="Phobius"/>
    </source>
</evidence>
<feature type="compositionally biased region" description="Basic and acidic residues" evidence="1">
    <location>
        <begin position="280"/>
        <end position="303"/>
    </location>
</feature>
<name>A0ABP0FSB0_CLALP</name>
<keyword evidence="2" id="KW-0812">Transmembrane</keyword>
<dbReference type="EMBL" id="CAWYQH010000090">
    <property type="protein sequence ID" value="CAK8682520.1"/>
    <property type="molecule type" value="Genomic_DNA"/>
</dbReference>
<feature type="region of interest" description="Disordered" evidence="1">
    <location>
        <begin position="179"/>
        <end position="234"/>
    </location>
</feature>
<evidence type="ECO:0000313" key="3">
    <source>
        <dbReference type="EMBL" id="CAK8682520.1"/>
    </source>
</evidence>
<accession>A0ABP0FSB0</accession>
<keyword evidence="4" id="KW-1185">Reference proteome</keyword>
<feature type="region of interest" description="Disordered" evidence="1">
    <location>
        <begin position="330"/>
        <end position="356"/>
    </location>
</feature>
<gene>
    <name evidence="3" type="ORF">CVLEPA_LOCUS13177</name>
</gene>
<dbReference type="Proteomes" id="UP001642483">
    <property type="component" value="Unassembled WGS sequence"/>
</dbReference>
<feature type="transmembrane region" description="Helical" evidence="2">
    <location>
        <begin position="366"/>
        <end position="390"/>
    </location>
</feature>
<comment type="caution">
    <text evidence="3">The sequence shown here is derived from an EMBL/GenBank/DDBJ whole genome shotgun (WGS) entry which is preliminary data.</text>
</comment>
<keyword evidence="2" id="KW-0472">Membrane</keyword>
<feature type="region of interest" description="Disordered" evidence="1">
    <location>
        <begin position="253"/>
        <end position="309"/>
    </location>
</feature>
<proteinExistence type="predicted"/>
<protein>
    <submittedName>
        <fullName evidence="3">Uncharacterized protein</fullName>
    </submittedName>
</protein>
<evidence type="ECO:0000256" key="1">
    <source>
        <dbReference type="SAM" id="MobiDB-lite"/>
    </source>
</evidence>
<evidence type="ECO:0000313" key="4">
    <source>
        <dbReference type="Proteomes" id="UP001642483"/>
    </source>
</evidence>
<feature type="compositionally biased region" description="Polar residues" evidence="1">
    <location>
        <begin position="253"/>
        <end position="265"/>
    </location>
</feature>
<organism evidence="3 4">
    <name type="scientific">Clavelina lepadiformis</name>
    <name type="common">Light-bulb sea squirt</name>
    <name type="synonym">Ascidia lepadiformis</name>
    <dbReference type="NCBI Taxonomy" id="159417"/>
    <lineage>
        <taxon>Eukaryota</taxon>
        <taxon>Metazoa</taxon>
        <taxon>Chordata</taxon>
        <taxon>Tunicata</taxon>
        <taxon>Ascidiacea</taxon>
        <taxon>Aplousobranchia</taxon>
        <taxon>Clavelinidae</taxon>
        <taxon>Clavelina</taxon>
    </lineage>
</organism>